<evidence type="ECO:0000313" key="2">
    <source>
        <dbReference type="Proteomes" id="UP000031802"/>
    </source>
</evidence>
<sequence>MVKQLIVIVLCIGVVSSCAPTLRLRDGQKIMLKKYRNIDKFDPSIYEQIDTNYLYQEIGTCYADRKVGNIRDFKKEERNVRIQFYPRGYLRLIAFSEKPEGPDPEVTGARGVIYKKGGKTKIDRQIADQDGTLQRGIFLVRVDGDRIYVMYAPVVTNYLFFDNSFECDVYQKAEKVPEDWKKYKPDW</sequence>
<keyword evidence="2" id="KW-1185">Reference proteome</keyword>
<gene>
    <name evidence="1" type="ORF">DI53_3285</name>
</gene>
<dbReference type="EMBL" id="JJMU01000061">
    <property type="protein sequence ID" value="KGE13068.1"/>
    <property type="molecule type" value="Genomic_DNA"/>
</dbReference>
<dbReference type="PATRIC" id="fig|1229276.3.peg.3396"/>
<name>A0A0B8T2J1_9SPHI</name>
<dbReference type="Proteomes" id="UP000031802">
    <property type="component" value="Unassembled WGS sequence"/>
</dbReference>
<reference evidence="1 2" key="2">
    <citation type="journal article" date="2015" name="PLoS ONE">
        <title>Whole-Genome Optical Mapping and Finished Genome Sequence of Sphingobacterium deserti sp. nov., a New Species Isolated from the Western Desert of China.</title>
        <authorList>
            <person name="Teng C."/>
            <person name="Zhou Z."/>
            <person name="Molnar I."/>
            <person name="Li X."/>
            <person name="Tang R."/>
            <person name="Chen M."/>
            <person name="Wang L."/>
            <person name="Su S."/>
            <person name="Zhang W."/>
            <person name="Lin M."/>
        </authorList>
    </citation>
    <scope>NUCLEOTIDE SEQUENCE [LARGE SCALE GENOMIC DNA]</scope>
    <source>
        <strain evidence="2">ACCC05744</strain>
    </source>
</reference>
<evidence type="ECO:0008006" key="3">
    <source>
        <dbReference type="Google" id="ProtNLM"/>
    </source>
</evidence>
<reference evidence="2" key="1">
    <citation type="submission" date="2014-04" db="EMBL/GenBank/DDBJ databases">
        <title>Whole-Genome optical mapping and complete genome sequence of Sphingobacterium deserti sp. nov., a new spaces isolated from desert in the west of China.</title>
        <authorList>
            <person name="Teng C."/>
            <person name="Zhou Z."/>
            <person name="Li X."/>
            <person name="Chen M."/>
            <person name="Lin M."/>
            <person name="Wang L."/>
            <person name="Su S."/>
            <person name="Zhang C."/>
            <person name="Zhang W."/>
        </authorList>
    </citation>
    <scope>NUCLEOTIDE SEQUENCE [LARGE SCALE GENOMIC DNA]</scope>
    <source>
        <strain evidence="2">ACCC05744</strain>
    </source>
</reference>
<dbReference type="STRING" id="1229276.DI53_3285"/>
<proteinExistence type="predicted"/>
<dbReference type="eggNOG" id="ENOG503409R">
    <property type="taxonomic scope" value="Bacteria"/>
</dbReference>
<evidence type="ECO:0000313" key="1">
    <source>
        <dbReference type="EMBL" id="KGE13068.1"/>
    </source>
</evidence>
<protein>
    <recommendedName>
        <fullName evidence="3">Lipoprotein</fullName>
    </recommendedName>
</protein>
<accession>A0A0B8T2J1</accession>
<dbReference type="PROSITE" id="PS51257">
    <property type="entry name" value="PROKAR_LIPOPROTEIN"/>
    <property type="match status" value="1"/>
</dbReference>
<comment type="caution">
    <text evidence="1">The sequence shown here is derived from an EMBL/GenBank/DDBJ whole genome shotgun (WGS) entry which is preliminary data.</text>
</comment>
<dbReference type="AlphaFoldDB" id="A0A0B8T2J1"/>
<organism evidence="1 2">
    <name type="scientific">Sphingobacterium deserti</name>
    <dbReference type="NCBI Taxonomy" id="1229276"/>
    <lineage>
        <taxon>Bacteria</taxon>
        <taxon>Pseudomonadati</taxon>
        <taxon>Bacteroidota</taxon>
        <taxon>Sphingobacteriia</taxon>
        <taxon>Sphingobacteriales</taxon>
        <taxon>Sphingobacteriaceae</taxon>
        <taxon>Sphingobacterium</taxon>
    </lineage>
</organism>